<evidence type="ECO:0000313" key="1">
    <source>
        <dbReference type="EMBL" id="MEQ2466903.1"/>
    </source>
</evidence>
<proteinExistence type="predicted"/>
<gene>
    <name evidence="1" type="ORF">WMO63_14690</name>
</gene>
<reference evidence="1 2" key="1">
    <citation type="submission" date="2024-03" db="EMBL/GenBank/DDBJ databases">
        <title>Human intestinal bacterial collection.</title>
        <authorList>
            <person name="Pauvert C."/>
            <person name="Hitch T.C.A."/>
            <person name="Clavel T."/>
        </authorList>
    </citation>
    <scope>NUCLEOTIDE SEQUENCE [LARGE SCALE GENOMIC DNA]</scope>
    <source>
        <strain evidence="1 2">CLA-SR-H024</strain>
    </source>
</reference>
<evidence type="ECO:0000313" key="2">
    <source>
        <dbReference type="Proteomes" id="UP001465426"/>
    </source>
</evidence>
<dbReference type="EMBL" id="JBBMFN010000037">
    <property type="protein sequence ID" value="MEQ2466903.1"/>
    <property type="molecule type" value="Genomic_DNA"/>
</dbReference>
<organism evidence="1 2">
    <name type="scientific">Niallia hominis</name>
    <dbReference type="NCBI Taxonomy" id="3133173"/>
    <lineage>
        <taxon>Bacteria</taxon>
        <taxon>Bacillati</taxon>
        <taxon>Bacillota</taxon>
        <taxon>Bacilli</taxon>
        <taxon>Bacillales</taxon>
        <taxon>Bacillaceae</taxon>
        <taxon>Niallia</taxon>
    </lineage>
</organism>
<accession>A0ABV1F0K6</accession>
<keyword evidence="2" id="KW-1185">Reference proteome</keyword>
<dbReference type="Proteomes" id="UP001465426">
    <property type="component" value="Unassembled WGS sequence"/>
</dbReference>
<comment type="caution">
    <text evidence="1">The sequence shown here is derived from an EMBL/GenBank/DDBJ whole genome shotgun (WGS) entry which is preliminary data.</text>
</comment>
<protein>
    <submittedName>
        <fullName evidence="1">Uncharacterized protein</fullName>
    </submittedName>
</protein>
<sequence length="51" mass="5809">MQLVRYNKWGNVNSWTVKSGNTLVAFLYPAVANDKYFLEFDAPSSFSGFVQ</sequence>
<name>A0ABV1F0K6_9BACI</name>